<reference evidence="1" key="1">
    <citation type="journal article" date="2014" name="PLoS ONE">
        <title>Transcriptome-Based Identification of ABC Transporters in the Western Tarnished Plant Bug Lygus hesperus.</title>
        <authorList>
            <person name="Hull J.J."/>
            <person name="Chaney K."/>
            <person name="Geib S.M."/>
            <person name="Fabrick J.A."/>
            <person name="Brent C.S."/>
            <person name="Walsh D."/>
            <person name="Lavine L.C."/>
        </authorList>
    </citation>
    <scope>NUCLEOTIDE SEQUENCE</scope>
</reference>
<sequence length="590" mass="66649">GQVPPACSPPTLRLPCGIRSEGSLCLQILQVRGGAAAKARAAVQLRRNLRKLDALRVQLARASARPTFSERQLSLWRSLGSRAWAGIPYTTLFREEIEEGYLADLLDVEEVGEEVEETTFSSTYVPRRRRRLSDDGWEDVALEMRDFQSPAPPTPPIPAERRSELRLKLRAFLTRMREASAAFRSKAADAARQESYFWRRAMNTFVFEGIRVPETSIPLQDLPASSPYRPTVERFVTEMESEDSLQPSEQIQASNVVLDEARMAESEVIGESLGDLRRYCRTTPASVPQNTDRWFQVASFDWSVSNSFGSVLKELRLPFDALYETKEVVDKTKKETVYALRDTVMANEFRLHQYFSGDMTVRVQVNSTPFHIGRCQMGWFYLAEHDQNFEYRKNNVSISQTNHVLIDASEGSSAELVIPYRNYRSYVNTYPRDDLGPYAYLGNIIIKVLSPLKAVSGASQTIHCLVQFKFNNCELMGMTPPNIVKPTASTEMMQAFMAYQAVSQVRQMWADRNRDKLPETSHPPTLVPTASGVLAAGTNIVEPVQALRLDMKGQTPHPEKIPDEFTVSELVNKFSYVQTVTVSATKKAEE</sequence>
<organism evidence="1">
    <name type="scientific">Lygus hesperus</name>
    <name type="common">Western plant bug</name>
    <dbReference type="NCBI Taxonomy" id="30085"/>
    <lineage>
        <taxon>Eukaryota</taxon>
        <taxon>Metazoa</taxon>
        <taxon>Ecdysozoa</taxon>
        <taxon>Arthropoda</taxon>
        <taxon>Hexapoda</taxon>
        <taxon>Insecta</taxon>
        <taxon>Pterygota</taxon>
        <taxon>Neoptera</taxon>
        <taxon>Paraneoptera</taxon>
        <taxon>Hemiptera</taxon>
        <taxon>Heteroptera</taxon>
        <taxon>Panheteroptera</taxon>
        <taxon>Cimicomorpha</taxon>
        <taxon>Miridae</taxon>
        <taxon>Mirini</taxon>
        <taxon>Lygus</taxon>
    </lineage>
</organism>
<feature type="non-terminal residue" evidence="1">
    <location>
        <position position="590"/>
    </location>
</feature>
<dbReference type="Pfam" id="PF12264">
    <property type="entry name" value="Waikav_capsid_1"/>
    <property type="match status" value="1"/>
</dbReference>
<proteinExistence type="predicted"/>
<dbReference type="InterPro" id="IPR029053">
    <property type="entry name" value="Viral_coat"/>
</dbReference>
<dbReference type="Gene3D" id="2.60.120.20">
    <property type="match status" value="1"/>
</dbReference>
<feature type="non-terminal residue" evidence="1">
    <location>
        <position position="1"/>
    </location>
</feature>
<evidence type="ECO:0000313" key="1">
    <source>
        <dbReference type="EMBL" id="JAG41305.1"/>
    </source>
</evidence>
<dbReference type="InterPro" id="IPR033703">
    <property type="entry name" value="Rhv-like"/>
</dbReference>
<gene>
    <name evidence="1" type="ORF">CM83_98515</name>
</gene>
<dbReference type="AlphaFoldDB" id="A0A0A9ZGV9"/>
<dbReference type="CDD" id="cd00205">
    <property type="entry name" value="rhv_like"/>
    <property type="match status" value="1"/>
</dbReference>
<reference evidence="1" key="2">
    <citation type="submission" date="2014-07" db="EMBL/GenBank/DDBJ databases">
        <authorList>
            <person name="Hull J."/>
        </authorList>
    </citation>
    <scope>NUCLEOTIDE SEQUENCE</scope>
</reference>
<dbReference type="InterPro" id="IPR024379">
    <property type="entry name" value="Waikavirus_capsid-1"/>
</dbReference>
<accession>A0A0A9ZGV9</accession>
<dbReference type="EMBL" id="GBHO01002299">
    <property type="protein sequence ID" value="JAG41305.1"/>
    <property type="molecule type" value="Transcribed_RNA"/>
</dbReference>
<dbReference type="SUPFAM" id="SSF88633">
    <property type="entry name" value="Positive stranded ssRNA viruses"/>
    <property type="match status" value="1"/>
</dbReference>
<name>A0A0A9ZGV9_LYGHE</name>
<protein>
    <submittedName>
        <fullName evidence="1">Uncharacterized protein</fullName>
    </submittedName>
</protein>